<organism evidence="6 7">
    <name type="scientific">Ditylenchus dipsaci</name>
    <dbReference type="NCBI Taxonomy" id="166011"/>
    <lineage>
        <taxon>Eukaryota</taxon>
        <taxon>Metazoa</taxon>
        <taxon>Ecdysozoa</taxon>
        <taxon>Nematoda</taxon>
        <taxon>Chromadorea</taxon>
        <taxon>Rhabditida</taxon>
        <taxon>Tylenchina</taxon>
        <taxon>Tylenchomorpha</taxon>
        <taxon>Sphaerularioidea</taxon>
        <taxon>Anguinidae</taxon>
        <taxon>Anguininae</taxon>
        <taxon>Ditylenchus</taxon>
    </lineage>
</organism>
<keyword evidence="5" id="KW-0539">Nucleus</keyword>
<name>A0A915CV99_9BILA</name>
<protein>
    <submittedName>
        <fullName evidence="7">Uncharacterized protein</fullName>
    </submittedName>
</protein>
<reference evidence="7" key="1">
    <citation type="submission" date="2022-11" db="UniProtKB">
        <authorList>
            <consortium name="WormBaseParasite"/>
        </authorList>
    </citation>
    <scope>IDENTIFICATION</scope>
</reference>
<dbReference type="PANTHER" id="PTHR46481:SF10">
    <property type="entry name" value="ZINC FINGER BED DOMAIN-CONTAINING PROTEIN 39"/>
    <property type="match status" value="1"/>
</dbReference>
<evidence type="ECO:0000313" key="7">
    <source>
        <dbReference type="WBParaSite" id="jg12521"/>
    </source>
</evidence>
<accession>A0A915CV99</accession>
<dbReference type="Proteomes" id="UP000887574">
    <property type="component" value="Unplaced"/>
</dbReference>
<evidence type="ECO:0000256" key="5">
    <source>
        <dbReference type="ARBA" id="ARBA00023242"/>
    </source>
</evidence>
<sequence length="138" mass="15480">MHFIACTCQPFSVVEHPTFTSLLSSDPSGLKDRQHYSDRVMPRVYDGAKNAVKEKLSKCGTLSFTSDIWTNQSSGFISLTAHGINEYWQREQFIACITTGVCAFVDSTPRLLVARVALLESPRRRVVINVNPQIDDRS</sequence>
<comment type="subcellular location">
    <subcellularLocation>
        <location evidence="1">Nucleus</location>
    </subcellularLocation>
</comment>
<dbReference type="WBParaSite" id="jg12521">
    <property type="protein sequence ID" value="jg12521"/>
    <property type="gene ID" value="jg12521"/>
</dbReference>
<evidence type="ECO:0000256" key="2">
    <source>
        <dbReference type="ARBA" id="ARBA00022723"/>
    </source>
</evidence>
<dbReference type="GO" id="GO:0005634">
    <property type="term" value="C:nucleus"/>
    <property type="evidence" value="ECO:0007669"/>
    <property type="project" value="UniProtKB-SubCell"/>
</dbReference>
<evidence type="ECO:0000256" key="4">
    <source>
        <dbReference type="ARBA" id="ARBA00022833"/>
    </source>
</evidence>
<keyword evidence="2" id="KW-0479">Metal-binding</keyword>
<dbReference type="InterPro" id="IPR052035">
    <property type="entry name" value="ZnF_BED_domain_contain"/>
</dbReference>
<keyword evidence="4" id="KW-0862">Zinc</keyword>
<proteinExistence type="predicted"/>
<dbReference type="PANTHER" id="PTHR46481">
    <property type="entry name" value="ZINC FINGER BED DOMAIN-CONTAINING PROTEIN 4"/>
    <property type="match status" value="1"/>
</dbReference>
<keyword evidence="3" id="KW-0863">Zinc-finger</keyword>
<evidence type="ECO:0000256" key="1">
    <source>
        <dbReference type="ARBA" id="ARBA00004123"/>
    </source>
</evidence>
<dbReference type="GO" id="GO:0008270">
    <property type="term" value="F:zinc ion binding"/>
    <property type="evidence" value="ECO:0007669"/>
    <property type="project" value="UniProtKB-KW"/>
</dbReference>
<evidence type="ECO:0000256" key="3">
    <source>
        <dbReference type="ARBA" id="ARBA00022771"/>
    </source>
</evidence>
<dbReference type="AlphaFoldDB" id="A0A915CV99"/>
<keyword evidence="6" id="KW-1185">Reference proteome</keyword>
<evidence type="ECO:0000313" key="6">
    <source>
        <dbReference type="Proteomes" id="UP000887574"/>
    </source>
</evidence>